<name>A0ACC0VWF5_9STRA</name>
<evidence type="ECO:0000313" key="2">
    <source>
        <dbReference type="Proteomes" id="UP001163321"/>
    </source>
</evidence>
<accession>A0ACC0VWF5</accession>
<protein>
    <submittedName>
        <fullName evidence="1">Uncharacterized protein</fullName>
    </submittedName>
</protein>
<keyword evidence="2" id="KW-1185">Reference proteome</keyword>
<proteinExistence type="predicted"/>
<evidence type="ECO:0000313" key="1">
    <source>
        <dbReference type="EMBL" id="KAI9910868.1"/>
    </source>
</evidence>
<gene>
    <name evidence="1" type="ORF">PsorP6_009980</name>
</gene>
<reference evidence="1 2" key="1">
    <citation type="journal article" date="2022" name="bioRxiv">
        <title>The genome of the oomycete Peronosclerospora sorghi, a cosmopolitan pathogen of maize and sorghum, is inflated with dispersed pseudogenes.</title>
        <authorList>
            <person name="Fletcher K."/>
            <person name="Martin F."/>
            <person name="Isakeit T."/>
            <person name="Cavanaugh K."/>
            <person name="Magill C."/>
            <person name="Michelmore R."/>
        </authorList>
    </citation>
    <scope>NUCLEOTIDE SEQUENCE [LARGE SCALE GENOMIC DNA]</scope>
    <source>
        <strain evidence="1">P6</strain>
    </source>
</reference>
<organism evidence="1 2">
    <name type="scientific">Peronosclerospora sorghi</name>
    <dbReference type="NCBI Taxonomy" id="230839"/>
    <lineage>
        <taxon>Eukaryota</taxon>
        <taxon>Sar</taxon>
        <taxon>Stramenopiles</taxon>
        <taxon>Oomycota</taxon>
        <taxon>Peronosporomycetes</taxon>
        <taxon>Peronosporales</taxon>
        <taxon>Peronosporaceae</taxon>
        <taxon>Peronosclerospora</taxon>
    </lineage>
</organism>
<dbReference type="Proteomes" id="UP001163321">
    <property type="component" value="Chromosome 6"/>
</dbReference>
<sequence>MTVLFGVGCAEAGATLISPFAGRILDWHKARTGKSSYEPHEDPGVIPLENTAVANRRKPLLKESYARRALKQTRPLLTEIIISNACVLHQTRVCVRYDESDTRIFMSVQLGSFVLDIAICKVQRETSVFVSRWNLQIAMSRTSERCVAASDRDRYPHHVPRLKVCVLAT</sequence>
<dbReference type="EMBL" id="CM047585">
    <property type="protein sequence ID" value="KAI9910868.1"/>
    <property type="molecule type" value="Genomic_DNA"/>
</dbReference>
<comment type="caution">
    <text evidence="1">The sequence shown here is derived from an EMBL/GenBank/DDBJ whole genome shotgun (WGS) entry which is preliminary data.</text>
</comment>